<dbReference type="FunFam" id="3.20.20.70:FF:000197">
    <property type="entry name" value="Alpha-galactosidase"/>
    <property type="match status" value="1"/>
</dbReference>
<comment type="subcellular location">
    <subcellularLocation>
        <location evidence="2">Secreted</location>
    </subcellularLocation>
</comment>
<feature type="chain" id="PRO_5014443329" description="Alpha-galactosidase" evidence="14">
    <location>
        <begin position="24"/>
        <end position="660"/>
    </location>
</feature>
<keyword evidence="7 13" id="KW-0378">Hydrolase</keyword>
<dbReference type="EMBL" id="KZ613500">
    <property type="protein sequence ID" value="PMD17256.1"/>
    <property type="molecule type" value="Genomic_DNA"/>
</dbReference>
<gene>
    <name evidence="16" type="ORF">NA56DRAFT_728836</name>
</gene>
<comment type="catalytic activity">
    <reaction evidence="1 13">
        <text>Hydrolysis of terminal, non-reducing alpha-D-galactose residues in alpha-D-galactosides, including galactose oligosaccharides, galactomannans and galactolipids.</text>
        <dbReference type="EC" id="3.2.1.22"/>
    </reaction>
</comment>
<dbReference type="InterPro" id="IPR041233">
    <property type="entry name" value="Melibiase_C"/>
</dbReference>
<dbReference type="OrthoDB" id="5795902at2759"/>
<dbReference type="Pfam" id="PF17801">
    <property type="entry name" value="Melibiase_C"/>
    <property type="match status" value="1"/>
</dbReference>
<evidence type="ECO:0000256" key="10">
    <source>
        <dbReference type="ARBA" id="ARBA00023277"/>
    </source>
</evidence>
<feature type="domain" description="Alpha galactosidase C-terminal" evidence="15">
    <location>
        <begin position="334"/>
        <end position="406"/>
    </location>
</feature>
<evidence type="ECO:0000256" key="11">
    <source>
        <dbReference type="ARBA" id="ARBA00023295"/>
    </source>
</evidence>
<evidence type="ECO:0000256" key="12">
    <source>
        <dbReference type="ARBA" id="ARBA00023326"/>
    </source>
</evidence>
<evidence type="ECO:0000256" key="14">
    <source>
        <dbReference type="SAM" id="SignalP"/>
    </source>
</evidence>
<dbReference type="AlphaFoldDB" id="A0A2J6PTK4"/>
<keyword evidence="10" id="KW-0119">Carbohydrate metabolism</keyword>
<proteinExistence type="inferred from homology"/>
<dbReference type="SUPFAM" id="SSF51011">
    <property type="entry name" value="Glycosyl hydrolase domain"/>
    <property type="match status" value="1"/>
</dbReference>
<comment type="similarity">
    <text evidence="3 13">Belongs to the glycosyl hydrolase 27 family.</text>
</comment>
<evidence type="ECO:0000256" key="4">
    <source>
        <dbReference type="ARBA" id="ARBA00012755"/>
    </source>
</evidence>
<evidence type="ECO:0000256" key="13">
    <source>
        <dbReference type="RuleBase" id="RU361168"/>
    </source>
</evidence>
<dbReference type="FunFam" id="2.60.40.1180:FF:000008">
    <property type="entry name" value="Alpha-galactosidase"/>
    <property type="match status" value="1"/>
</dbReference>
<dbReference type="InterPro" id="IPR013785">
    <property type="entry name" value="Aldolase_TIM"/>
</dbReference>
<evidence type="ECO:0000259" key="15">
    <source>
        <dbReference type="Pfam" id="PF17801"/>
    </source>
</evidence>
<keyword evidence="17" id="KW-1185">Reference proteome</keyword>
<sequence length="660" mass="71196">MLSRFSFRQVILPFFSFITLTHGTLSPRLNNDLAITPPMGWNSYNHYSCAPNETIIHSNAQALVDLGLQALGYHYVTVDCGWTLPNRTASGTLTWNPARFPSGYPVLGNFIHGLGLGFGVYQDAGLQTCMTGEPNQVGSLFHESTDAETFASWGADLLKYDDCYSEAATGYPNVDYTPVVSPSGRYANMSSALLATKRPILFQICDWGVDFPALWAPTLGNSWRVTNDIIPYYRTIPRILNQVVPQTDFAGPGHWLDLDMLEVGNGVFTTPEEQTHFSLWAILKSPLVIGAALKDAYTGIPQASLTILKNKDIIGYNQDSLGVAASFKRRWTEEGYEVWAGPLSGNRMVVALTNLENESKSLNLDLPVVGFQKAGSIKDIWNGVTVNNVLTSYTAQVAAHGTLLVELGNLTSTGSYIAEDAVTVGQTTTFGKIYGLTTSDKYSAIISFNSKQTSSITVNGDAYTLDGSSITVPLSLNATNNNTLRITSSAIPTLLSITPQNYTFYPSTSFTTSGSSQLATCSSGLCQPVGSKIGYLSATGSASLAIPAQYQTTSGSAVSKYVEIYFCNNDIAFSTSWTTGTNTRNMTISVNNVITRVELPLSGRSSELFSPGKGWEDTGIFGVLLDGWTDGSNEVVVGNVYGNQGLVNYAADFVGLGVYW</sequence>
<keyword evidence="11 13" id="KW-0326">Glycosidase</keyword>
<keyword evidence="8 13" id="KW-1015">Disulfide bond</keyword>
<dbReference type="PRINTS" id="PR00740">
    <property type="entry name" value="GLHYDRLASE27"/>
</dbReference>
<dbReference type="InterPro" id="IPR017853">
    <property type="entry name" value="GH"/>
</dbReference>
<keyword evidence="9" id="KW-0325">Glycoprotein</keyword>
<keyword evidence="5" id="KW-0964">Secreted</keyword>
<dbReference type="GO" id="GO:0004557">
    <property type="term" value="F:alpha-galactosidase activity"/>
    <property type="evidence" value="ECO:0007669"/>
    <property type="project" value="UniProtKB-EC"/>
</dbReference>
<dbReference type="SUPFAM" id="SSF51445">
    <property type="entry name" value="(Trans)glycosidases"/>
    <property type="match status" value="1"/>
</dbReference>
<dbReference type="Gene3D" id="3.20.20.70">
    <property type="entry name" value="Aldolase class I"/>
    <property type="match status" value="1"/>
</dbReference>
<evidence type="ECO:0000256" key="6">
    <source>
        <dbReference type="ARBA" id="ARBA00022729"/>
    </source>
</evidence>
<dbReference type="Proteomes" id="UP000235672">
    <property type="component" value="Unassembled WGS sequence"/>
</dbReference>
<name>A0A2J6PTK4_9HELO</name>
<protein>
    <recommendedName>
        <fullName evidence="4 13">Alpha-galactosidase</fullName>
        <ecNumber evidence="4 13">3.2.1.22</ecNumber>
    </recommendedName>
    <alternativeName>
        <fullName evidence="13">Melibiase</fullName>
    </alternativeName>
</protein>
<dbReference type="Gene3D" id="2.60.40.1180">
    <property type="entry name" value="Golgi alpha-mannosidase II"/>
    <property type="match status" value="1"/>
</dbReference>
<dbReference type="STRING" id="1745343.A0A2J6PTK4"/>
<evidence type="ECO:0000256" key="2">
    <source>
        <dbReference type="ARBA" id="ARBA00004613"/>
    </source>
</evidence>
<evidence type="ECO:0000256" key="8">
    <source>
        <dbReference type="ARBA" id="ARBA00023157"/>
    </source>
</evidence>
<dbReference type="InterPro" id="IPR002241">
    <property type="entry name" value="Glyco_hydro_27"/>
</dbReference>
<reference evidence="16 17" key="1">
    <citation type="submission" date="2016-05" db="EMBL/GenBank/DDBJ databases">
        <title>A degradative enzymes factory behind the ericoid mycorrhizal symbiosis.</title>
        <authorList>
            <consortium name="DOE Joint Genome Institute"/>
            <person name="Martino E."/>
            <person name="Morin E."/>
            <person name="Grelet G."/>
            <person name="Kuo A."/>
            <person name="Kohler A."/>
            <person name="Daghino S."/>
            <person name="Barry K."/>
            <person name="Choi C."/>
            <person name="Cichocki N."/>
            <person name="Clum A."/>
            <person name="Copeland A."/>
            <person name="Hainaut M."/>
            <person name="Haridas S."/>
            <person name="Labutti K."/>
            <person name="Lindquist E."/>
            <person name="Lipzen A."/>
            <person name="Khouja H.-R."/>
            <person name="Murat C."/>
            <person name="Ohm R."/>
            <person name="Olson A."/>
            <person name="Spatafora J."/>
            <person name="Veneault-Fourrey C."/>
            <person name="Henrissat B."/>
            <person name="Grigoriev I."/>
            <person name="Martin F."/>
            <person name="Perotto S."/>
        </authorList>
    </citation>
    <scope>NUCLEOTIDE SEQUENCE [LARGE SCALE GENOMIC DNA]</scope>
    <source>
        <strain evidence="16 17">UAMH 7357</strain>
    </source>
</reference>
<evidence type="ECO:0000256" key="9">
    <source>
        <dbReference type="ARBA" id="ARBA00023180"/>
    </source>
</evidence>
<evidence type="ECO:0000256" key="5">
    <source>
        <dbReference type="ARBA" id="ARBA00022525"/>
    </source>
</evidence>
<evidence type="ECO:0000256" key="3">
    <source>
        <dbReference type="ARBA" id="ARBA00009743"/>
    </source>
</evidence>
<evidence type="ECO:0000256" key="7">
    <source>
        <dbReference type="ARBA" id="ARBA00022801"/>
    </source>
</evidence>
<keyword evidence="12" id="KW-0624">Polysaccharide degradation</keyword>
<dbReference type="InterPro" id="IPR013780">
    <property type="entry name" value="Glyco_hydro_b"/>
</dbReference>
<evidence type="ECO:0000256" key="1">
    <source>
        <dbReference type="ARBA" id="ARBA00001255"/>
    </source>
</evidence>
<dbReference type="EC" id="3.2.1.22" evidence="4 13"/>
<dbReference type="PANTHER" id="PTHR11452:SF75">
    <property type="entry name" value="ALPHA-GALACTOSIDASE MEL1"/>
    <property type="match status" value="1"/>
</dbReference>
<dbReference type="Pfam" id="PF16499">
    <property type="entry name" value="Melibiase_2"/>
    <property type="match status" value="1"/>
</dbReference>
<keyword evidence="6 14" id="KW-0732">Signal</keyword>
<dbReference type="PANTHER" id="PTHR11452">
    <property type="entry name" value="ALPHA-GALACTOSIDASE/ALPHA-N-ACETYLGALACTOSAMINIDASE"/>
    <property type="match status" value="1"/>
</dbReference>
<organism evidence="16 17">
    <name type="scientific">Hyaloscypha hepaticicola</name>
    <dbReference type="NCBI Taxonomy" id="2082293"/>
    <lineage>
        <taxon>Eukaryota</taxon>
        <taxon>Fungi</taxon>
        <taxon>Dikarya</taxon>
        <taxon>Ascomycota</taxon>
        <taxon>Pezizomycotina</taxon>
        <taxon>Leotiomycetes</taxon>
        <taxon>Helotiales</taxon>
        <taxon>Hyaloscyphaceae</taxon>
        <taxon>Hyaloscypha</taxon>
    </lineage>
</organism>
<dbReference type="CDD" id="cd14792">
    <property type="entry name" value="GH27"/>
    <property type="match status" value="1"/>
</dbReference>
<evidence type="ECO:0000313" key="17">
    <source>
        <dbReference type="Proteomes" id="UP000235672"/>
    </source>
</evidence>
<dbReference type="GO" id="GO:0005576">
    <property type="term" value="C:extracellular region"/>
    <property type="evidence" value="ECO:0007669"/>
    <property type="project" value="UniProtKB-SubCell"/>
</dbReference>
<feature type="signal peptide" evidence="14">
    <location>
        <begin position="1"/>
        <end position="23"/>
    </location>
</feature>
<evidence type="ECO:0000313" key="16">
    <source>
        <dbReference type="EMBL" id="PMD17256.1"/>
    </source>
</evidence>
<dbReference type="GO" id="GO:0000272">
    <property type="term" value="P:polysaccharide catabolic process"/>
    <property type="evidence" value="ECO:0007669"/>
    <property type="project" value="UniProtKB-KW"/>
</dbReference>
<accession>A0A2J6PTK4</accession>